<comment type="caution">
    <text evidence="3">The sequence shown here is derived from an EMBL/GenBank/DDBJ whole genome shotgun (WGS) entry which is preliminary data.</text>
</comment>
<dbReference type="EMBL" id="QBIY01012284">
    <property type="protein sequence ID" value="RXN25748.1"/>
    <property type="molecule type" value="Genomic_DNA"/>
</dbReference>
<organism evidence="3 4">
    <name type="scientific">Labeo rohita</name>
    <name type="common">Indian major carp</name>
    <name type="synonym">Cyprinus rohita</name>
    <dbReference type="NCBI Taxonomy" id="84645"/>
    <lineage>
        <taxon>Eukaryota</taxon>
        <taxon>Metazoa</taxon>
        <taxon>Chordata</taxon>
        <taxon>Craniata</taxon>
        <taxon>Vertebrata</taxon>
        <taxon>Euteleostomi</taxon>
        <taxon>Actinopterygii</taxon>
        <taxon>Neopterygii</taxon>
        <taxon>Teleostei</taxon>
        <taxon>Ostariophysi</taxon>
        <taxon>Cypriniformes</taxon>
        <taxon>Cyprinidae</taxon>
        <taxon>Labeoninae</taxon>
        <taxon>Labeonini</taxon>
        <taxon>Labeo</taxon>
    </lineage>
</organism>
<dbReference type="AlphaFoldDB" id="A0A498MV92"/>
<dbReference type="EMBL" id="QBIY01013379">
    <property type="protein sequence ID" value="RXN06121.1"/>
    <property type="molecule type" value="Genomic_DNA"/>
</dbReference>
<proteinExistence type="predicted"/>
<keyword evidence="1" id="KW-1133">Transmembrane helix</keyword>
<feature type="transmembrane region" description="Helical" evidence="1">
    <location>
        <begin position="24"/>
        <end position="46"/>
    </location>
</feature>
<dbReference type="Proteomes" id="UP000290572">
    <property type="component" value="Unassembled WGS sequence"/>
</dbReference>
<keyword evidence="4" id="KW-1185">Reference proteome</keyword>
<evidence type="ECO:0000256" key="1">
    <source>
        <dbReference type="SAM" id="Phobius"/>
    </source>
</evidence>
<protein>
    <submittedName>
        <fullName evidence="3">Uncharacterized protein</fullName>
    </submittedName>
</protein>
<reference evidence="3 4" key="1">
    <citation type="submission" date="2018-03" db="EMBL/GenBank/DDBJ databases">
        <title>Draft genome sequence of Rohu Carp (Labeo rohita).</title>
        <authorList>
            <person name="Das P."/>
            <person name="Kushwaha B."/>
            <person name="Joshi C.G."/>
            <person name="Kumar D."/>
            <person name="Nagpure N.S."/>
            <person name="Sahoo L."/>
            <person name="Das S.P."/>
            <person name="Bit A."/>
            <person name="Patnaik S."/>
            <person name="Meher P.K."/>
            <person name="Jayasankar P."/>
            <person name="Koringa P.G."/>
            <person name="Patel N.V."/>
            <person name="Hinsu A.T."/>
            <person name="Kumar R."/>
            <person name="Pandey M."/>
            <person name="Agarwal S."/>
            <person name="Srivastava S."/>
            <person name="Singh M."/>
            <person name="Iquebal M.A."/>
            <person name="Jaiswal S."/>
            <person name="Angadi U.B."/>
            <person name="Kumar N."/>
            <person name="Raza M."/>
            <person name="Shah T.M."/>
            <person name="Rai A."/>
            <person name="Jena J.K."/>
        </authorList>
    </citation>
    <scope>NUCLEOTIDE SEQUENCE [LARGE SCALE GENOMIC DNA]</scope>
    <source>
        <strain evidence="3">DASCIFA01</strain>
        <tissue evidence="3">Testis</tissue>
    </source>
</reference>
<keyword evidence="1" id="KW-0812">Transmembrane</keyword>
<keyword evidence="1" id="KW-0472">Membrane</keyword>
<evidence type="ECO:0000313" key="4">
    <source>
        <dbReference type="Proteomes" id="UP000290572"/>
    </source>
</evidence>
<evidence type="ECO:0000313" key="2">
    <source>
        <dbReference type="EMBL" id="RXN06121.1"/>
    </source>
</evidence>
<name>A0A498MV92_LABRO</name>
<accession>A0A498MV92</accession>
<sequence length="70" mass="8036">MQIISNYLVLAVPEVVYGETSRHILSIISFILLNVSIFLHVFYSVLDLRKSQRWLDSPRIAHGPSEPDQI</sequence>
<evidence type="ECO:0000313" key="3">
    <source>
        <dbReference type="EMBL" id="RXN25748.1"/>
    </source>
</evidence>
<gene>
    <name evidence="3" type="ORF">ROHU_021307</name>
    <name evidence="2" type="ORF">ROHU_033016</name>
</gene>